<evidence type="ECO:0000313" key="1">
    <source>
        <dbReference type="EMBL" id="KAH0448059.1"/>
    </source>
</evidence>
<dbReference type="Proteomes" id="UP000775213">
    <property type="component" value="Unassembled WGS sequence"/>
</dbReference>
<sequence length="85" mass="9616">MADLDVFTACIVHALHFSNPTKKANMLLPSNTTIPPWYHRLESFEKRCPPEGEQVVVLYTTTLQAIHKSFEDCNTVRIMLEGLGV</sequence>
<comment type="caution">
    <text evidence="1">The sequence shown here is derived from an EMBL/GenBank/DDBJ whole genome shotgun (WGS) entry which is preliminary data.</text>
</comment>
<dbReference type="PANTHER" id="PTHR45669">
    <property type="entry name" value="GLUTAREDOXIN DOMAIN-CONTAINING CYSTEINE-RICH PROTEIN CG12206-RELATED"/>
    <property type="match status" value="1"/>
</dbReference>
<evidence type="ECO:0000313" key="2">
    <source>
        <dbReference type="Proteomes" id="UP000775213"/>
    </source>
</evidence>
<dbReference type="PANTHER" id="PTHR45669:SF22">
    <property type="entry name" value="GLUTAREDOXIN DOMAIN-CONTAINING CYSTEINE-RICH PROTEIN CG12206-RELATED"/>
    <property type="match status" value="1"/>
</dbReference>
<name>A0AAV7FW41_DENCH</name>
<organism evidence="1 2">
    <name type="scientific">Dendrobium chrysotoxum</name>
    <name type="common">Orchid</name>
    <dbReference type="NCBI Taxonomy" id="161865"/>
    <lineage>
        <taxon>Eukaryota</taxon>
        <taxon>Viridiplantae</taxon>
        <taxon>Streptophyta</taxon>
        <taxon>Embryophyta</taxon>
        <taxon>Tracheophyta</taxon>
        <taxon>Spermatophyta</taxon>
        <taxon>Magnoliopsida</taxon>
        <taxon>Liliopsida</taxon>
        <taxon>Asparagales</taxon>
        <taxon>Orchidaceae</taxon>
        <taxon>Epidendroideae</taxon>
        <taxon>Malaxideae</taxon>
        <taxon>Dendrobiinae</taxon>
        <taxon>Dendrobium</taxon>
    </lineage>
</organism>
<gene>
    <name evidence="1" type="ORF">IEQ34_021859</name>
</gene>
<protein>
    <submittedName>
        <fullName evidence="1">Uncharacterized protein</fullName>
    </submittedName>
</protein>
<reference evidence="1 2" key="1">
    <citation type="journal article" date="2021" name="Hortic Res">
        <title>Chromosome-scale assembly of the Dendrobium chrysotoxum genome enhances the understanding of orchid evolution.</title>
        <authorList>
            <person name="Zhang Y."/>
            <person name="Zhang G.Q."/>
            <person name="Zhang D."/>
            <person name="Liu X.D."/>
            <person name="Xu X.Y."/>
            <person name="Sun W.H."/>
            <person name="Yu X."/>
            <person name="Zhu X."/>
            <person name="Wang Z.W."/>
            <person name="Zhao X."/>
            <person name="Zhong W.Y."/>
            <person name="Chen H."/>
            <person name="Yin W.L."/>
            <person name="Huang T."/>
            <person name="Niu S.C."/>
            <person name="Liu Z.J."/>
        </authorList>
    </citation>
    <scope>NUCLEOTIDE SEQUENCE [LARGE SCALE GENOMIC DNA]</scope>
    <source>
        <strain evidence="1">Lindl</strain>
    </source>
</reference>
<dbReference type="AlphaFoldDB" id="A0AAV7FW41"/>
<proteinExistence type="predicted"/>
<dbReference type="EMBL" id="JAGFBR010000019">
    <property type="protein sequence ID" value="KAH0448059.1"/>
    <property type="molecule type" value="Genomic_DNA"/>
</dbReference>
<keyword evidence="2" id="KW-1185">Reference proteome</keyword>
<accession>A0AAV7FW41</accession>